<gene>
    <name evidence="8" type="ORF">COL8621_02837</name>
</gene>
<dbReference type="Pfam" id="PF00892">
    <property type="entry name" value="EamA"/>
    <property type="match status" value="2"/>
</dbReference>
<sequence>MALNGLSAAQKGHLAMLSFSFLVGGSFSFGSLIANKIDPVALTAVRFSIATVIIGIAALMGSGMKRSYYRAPWRYIVLGGLFASYFVLMFEGLKTASPVSTAAVFTLTPVLSAIFGWLLMRQATTQRMVVALVFGGVGALWVIFRADLSAFLAFEIGRGEKVFFVGCVAHAIFTPLVARFNRGEPALAFNFGVMSAMVLLLLVFGGSAVLSADWGSLLLTDWLIIAYLIIFASTVTFLLLRFASLRLPSAKVMAYTYLTPSWVIGWEVLLGNGAPQPMIFVGVGVTMVALWMLLKNEHAA</sequence>
<proteinExistence type="inferred from homology"/>
<feature type="transmembrane region" description="Helical" evidence="6">
    <location>
        <begin position="102"/>
        <end position="120"/>
    </location>
</feature>
<dbReference type="AlphaFoldDB" id="A0A238KTU5"/>
<feature type="transmembrane region" description="Helical" evidence="6">
    <location>
        <begin position="222"/>
        <end position="240"/>
    </location>
</feature>
<feature type="transmembrane region" description="Helical" evidence="6">
    <location>
        <begin position="12"/>
        <end position="34"/>
    </location>
</feature>
<dbReference type="Proteomes" id="UP000202922">
    <property type="component" value="Unassembled WGS sequence"/>
</dbReference>
<feature type="transmembrane region" description="Helical" evidence="6">
    <location>
        <begin position="162"/>
        <end position="180"/>
    </location>
</feature>
<protein>
    <submittedName>
        <fullName evidence="8">EamA-like transporter family protein</fullName>
    </submittedName>
</protein>
<feature type="transmembrane region" description="Helical" evidence="6">
    <location>
        <begin position="40"/>
        <end position="61"/>
    </location>
</feature>
<name>A0A238KTU5_9RHOB</name>
<evidence type="ECO:0000256" key="1">
    <source>
        <dbReference type="ARBA" id="ARBA00004141"/>
    </source>
</evidence>
<evidence type="ECO:0000256" key="3">
    <source>
        <dbReference type="ARBA" id="ARBA00022692"/>
    </source>
</evidence>
<evidence type="ECO:0000256" key="2">
    <source>
        <dbReference type="ARBA" id="ARBA00007362"/>
    </source>
</evidence>
<dbReference type="EMBL" id="FXYE01000002">
    <property type="protein sequence ID" value="SMX45582.1"/>
    <property type="molecule type" value="Genomic_DNA"/>
</dbReference>
<feature type="transmembrane region" description="Helical" evidence="6">
    <location>
        <begin position="252"/>
        <end position="271"/>
    </location>
</feature>
<keyword evidence="3 6" id="KW-0812">Transmembrane</keyword>
<feature type="transmembrane region" description="Helical" evidence="6">
    <location>
        <begin position="187"/>
        <end position="210"/>
    </location>
</feature>
<comment type="subcellular location">
    <subcellularLocation>
        <location evidence="1">Membrane</location>
        <topology evidence="1">Multi-pass membrane protein</topology>
    </subcellularLocation>
</comment>
<keyword evidence="4 6" id="KW-1133">Transmembrane helix</keyword>
<dbReference type="InterPro" id="IPR050638">
    <property type="entry name" value="AA-Vitamin_Transporters"/>
</dbReference>
<comment type="similarity">
    <text evidence="2">Belongs to the EamA transporter family.</text>
</comment>
<evidence type="ECO:0000313" key="8">
    <source>
        <dbReference type="EMBL" id="SMX45582.1"/>
    </source>
</evidence>
<keyword evidence="9" id="KW-1185">Reference proteome</keyword>
<evidence type="ECO:0000259" key="7">
    <source>
        <dbReference type="Pfam" id="PF00892"/>
    </source>
</evidence>
<feature type="transmembrane region" description="Helical" evidence="6">
    <location>
        <begin position="277"/>
        <end position="294"/>
    </location>
</feature>
<dbReference type="SUPFAM" id="SSF103481">
    <property type="entry name" value="Multidrug resistance efflux transporter EmrE"/>
    <property type="match status" value="1"/>
</dbReference>
<evidence type="ECO:0000256" key="6">
    <source>
        <dbReference type="SAM" id="Phobius"/>
    </source>
</evidence>
<feature type="domain" description="EamA" evidence="7">
    <location>
        <begin position="160"/>
        <end position="294"/>
    </location>
</feature>
<feature type="transmembrane region" description="Helical" evidence="6">
    <location>
        <begin position="73"/>
        <end position="90"/>
    </location>
</feature>
<evidence type="ECO:0000256" key="4">
    <source>
        <dbReference type="ARBA" id="ARBA00022989"/>
    </source>
</evidence>
<evidence type="ECO:0000313" key="9">
    <source>
        <dbReference type="Proteomes" id="UP000202922"/>
    </source>
</evidence>
<feature type="transmembrane region" description="Helical" evidence="6">
    <location>
        <begin position="132"/>
        <end position="156"/>
    </location>
</feature>
<dbReference type="PANTHER" id="PTHR32322:SF2">
    <property type="entry name" value="EAMA DOMAIN-CONTAINING PROTEIN"/>
    <property type="match status" value="1"/>
</dbReference>
<reference evidence="9" key="1">
    <citation type="submission" date="2017-05" db="EMBL/GenBank/DDBJ databases">
        <authorList>
            <person name="Rodrigo-Torres L."/>
            <person name="Arahal R. D."/>
            <person name="Lucena T."/>
        </authorList>
    </citation>
    <scope>NUCLEOTIDE SEQUENCE [LARGE SCALE GENOMIC DNA]</scope>
    <source>
        <strain evidence="9">CECT 8621</strain>
    </source>
</reference>
<accession>A0A238KTU5</accession>
<feature type="domain" description="EamA" evidence="7">
    <location>
        <begin position="11"/>
        <end position="143"/>
    </location>
</feature>
<keyword evidence="5 6" id="KW-0472">Membrane</keyword>
<dbReference type="GO" id="GO:0016020">
    <property type="term" value="C:membrane"/>
    <property type="evidence" value="ECO:0007669"/>
    <property type="project" value="UniProtKB-SubCell"/>
</dbReference>
<evidence type="ECO:0000256" key="5">
    <source>
        <dbReference type="ARBA" id="ARBA00023136"/>
    </source>
</evidence>
<dbReference type="InterPro" id="IPR000620">
    <property type="entry name" value="EamA_dom"/>
</dbReference>
<dbReference type="InterPro" id="IPR037185">
    <property type="entry name" value="EmrE-like"/>
</dbReference>
<dbReference type="PANTHER" id="PTHR32322">
    <property type="entry name" value="INNER MEMBRANE TRANSPORTER"/>
    <property type="match status" value="1"/>
</dbReference>
<organism evidence="8 9">
    <name type="scientific">Actibacterium lipolyticum</name>
    <dbReference type="NCBI Taxonomy" id="1524263"/>
    <lineage>
        <taxon>Bacteria</taxon>
        <taxon>Pseudomonadati</taxon>
        <taxon>Pseudomonadota</taxon>
        <taxon>Alphaproteobacteria</taxon>
        <taxon>Rhodobacterales</taxon>
        <taxon>Roseobacteraceae</taxon>
        <taxon>Actibacterium</taxon>
    </lineage>
</organism>